<dbReference type="AlphaFoldDB" id="X1FIR1"/>
<gene>
    <name evidence="1" type="ORF">S03H2_21854</name>
</gene>
<name>X1FIR1_9ZZZZ</name>
<comment type="caution">
    <text evidence="1">The sequence shown here is derived from an EMBL/GenBank/DDBJ whole genome shotgun (WGS) entry which is preliminary data.</text>
</comment>
<organism evidence="1">
    <name type="scientific">marine sediment metagenome</name>
    <dbReference type="NCBI Taxonomy" id="412755"/>
    <lineage>
        <taxon>unclassified sequences</taxon>
        <taxon>metagenomes</taxon>
        <taxon>ecological metagenomes</taxon>
    </lineage>
</organism>
<proteinExistence type="predicted"/>
<evidence type="ECO:0000313" key="1">
    <source>
        <dbReference type="EMBL" id="GAH32410.1"/>
    </source>
</evidence>
<feature type="non-terminal residue" evidence="1">
    <location>
        <position position="263"/>
    </location>
</feature>
<dbReference type="EMBL" id="BARU01011684">
    <property type="protein sequence ID" value="GAH32410.1"/>
    <property type="molecule type" value="Genomic_DNA"/>
</dbReference>
<sequence length="263" mass="30748">PLYIDKDHPQTWAVAPFPWWQNNKKGRQIERIIRTLEIAKQGDHGCEKTHFTIFPEYSIPGLEGVQKIQEILRSDLWKDGTIVIGGIDGLTKDEYSTLCSRDTTQVHEKNKAGKVRDDQWVNCCIMWAKTNGLLKRWVQPKLSPSWPEKNITDSQMFVGRSVYVFSGKFENQTKYRFLSLICFDWIGPIGTSYGIWAVFSEIDNYWRSTNTRKEMNLVFILQFNPEPNHRNFLENARDYFEIRDRCPFINRNEGIILFANTAG</sequence>
<accession>X1FIR1</accession>
<feature type="non-terminal residue" evidence="1">
    <location>
        <position position="1"/>
    </location>
</feature>
<reference evidence="1" key="1">
    <citation type="journal article" date="2014" name="Front. Microbiol.">
        <title>High frequency of phylogenetically diverse reductive dehalogenase-homologous genes in deep subseafloor sedimentary metagenomes.</title>
        <authorList>
            <person name="Kawai M."/>
            <person name="Futagami T."/>
            <person name="Toyoda A."/>
            <person name="Takaki Y."/>
            <person name="Nishi S."/>
            <person name="Hori S."/>
            <person name="Arai W."/>
            <person name="Tsubouchi T."/>
            <person name="Morono Y."/>
            <person name="Uchiyama I."/>
            <person name="Ito T."/>
            <person name="Fujiyama A."/>
            <person name="Inagaki F."/>
            <person name="Takami H."/>
        </authorList>
    </citation>
    <scope>NUCLEOTIDE SEQUENCE</scope>
    <source>
        <strain evidence="1">Expedition CK06-06</strain>
    </source>
</reference>
<protein>
    <recommendedName>
        <fullName evidence="2">CN hydrolase domain-containing protein</fullName>
    </recommendedName>
</protein>
<evidence type="ECO:0008006" key="2">
    <source>
        <dbReference type="Google" id="ProtNLM"/>
    </source>
</evidence>